<dbReference type="Gene3D" id="2.40.70.10">
    <property type="entry name" value="Acid Proteases"/>
    <property type="match status" value="1"/>
</dbReference>
<gene>
    <name evidence="2" type="ORF">tloyanaT_21420</name>
</gene>
<sequence length="173" mass="19285">MNQEPDTNKIGRAFTWLSWIIALGLVAFLFDELLGQQYNPNQSVESNYSSRGQVSVKLLQNRYGHYVLNGQINQQPVTFLLDTGATSVSIPAHIADQLYLEPQGSYMVNTANGRIKVYRTTLSTLSIGEITLYNVAANINPGMDSEEILLGMSALKQVEFSQTGNQLIIREQR</sequence>
<protein>
    <recommendedName>
        <fullName evidence="4">TIGR02281 family clan AA aspartic protease</fullName>
    </recommendedName>
</protein>
<feature type="transmembrane region" description="Helical" evidence="1">
    <location>
        <begin position="13"/>
        <end position="30"/>
    </location>
</feature>
<reference evidence="2 3" key="1">
    <citation type="submission" date="2023-03" db="EMBL/GenBank/DDBJ databases">
        <title>Thalassotalea loyana LMG 22536T draft genome sequence.</title>
        <authorList>
            <person name="Sawabe T."/>
        </authorList>
    </citation>
    <scope>NUCLEOTIDE SEQUENCE [LARGE SCALE GENOMIC DNA]</scope>
    <source>
        <strain evidence="2 3">LMG 22536</strain>
    </source>
</reference>
<dbReference type="InterPro" id="IPR021109">
    <property type="entry name" value="Peptidase_aspartic_dom_sf"/>
</dbReference>
<organism evidence="2 3">
    <name type="scientific">Thalassotalea loyana</name>
    <dbReference type="NCBI Taxonomy" id="280483"/>
    <lineage>
        <taxon>Bacteria</taxon>
        <taxon>Pseudomonadati</taxon>
        <taxon>Pseudomonadota</taxon>
        <taxon>Gammaproteobacteria</taxon>
        <taxon>Alteromonadales</taxon>
        <taxon>Colwelliaceae</taxon>
        <taxon>Thalassotalea</taxon>
    </lineage>
</organism>
<dbReference type="Proteomes" id="UP001157134">
    <property type="component" value="Unassembled WGS sequence"/>
</dbReference>
<dbReference type="PROSITE" id="PS00141">
    <property type="entry name" value="ASP_PROTEASE"/>
    <property type="match status" value="1"/>
</dbReference>
<comment type="caution">
    <text evidence="2">The sequence shown here is derived from an EMBL/GenBank/DDBJ whole genome shotgun (WGS) entry which is preliminary data.</text>
</comment>
<dbReference type="RefSeq" id="WP_284298417.1">
    <property type="nucleotide sequence ID" value="NZ_BSSV01000004.1"/>
</dbReference>
<evidence type="ECO:0008006" key="4">
    <source>
        <dbReference type="Google" id="ProtNLM"/>
    </source>
</evidence>
<dbReference type="InterPro" id="IPR001969">
    <property type="entry name" value="Aspartic_peptidase_AS"/>
</dbReference>
<keyword evidence="3" id="KW-1185">Reference proteome</keyword>
<dbReference type="Pfam" id="PF13975">
    <property type="entry name" value="gag-asp_proteas"/>
    <property type="match status" value="1"/>
</dbReference>
<dbReference type="CDD" id="cd05483">
    <property type="entry name" value="retropepsin_like_bacteria"/>
    <property type="match status" value="1"/>
</dbReference>
<proteinExistence type="predicted"/>
<dbReference type="EMBL" id="BSSV01000004">
    <property type="protein sequence ID" value="GLX85890.1"/>
    <property type="molecule type" value="Genomic_DNA"/>
</dbReference>
<dbReference type="NCBIfam" id="TIGR02281">
    <property type="entry name" value="clan_AA_DTGA"/>
    <property type="match status" value="1"/>
</dbReference>
<keyword evidence="1" id="KW-0812">Transmembrane</keyword>
<dbReference type="InterPro" id="IPR011969">
    <property type="entry name" value="Clan_AA_Asp_peptidase_C"/>
</dbReference>
<dbReference type="InterPro" id="IPR034122">
    <property type="entry name" value="Retropepsin-like_bacterial"/>
</dbReference>
<evidence type="ECO:0000313" key="2">
    <source>
        <dbReference type="EMBL" id="GLX85890.1"/>
    </source>
</evidence>
<name>A0ABQ6HCP1_9GAMM</name>
<accession>A0ABQ6HCP1</accession>
<dbReference type="SUPFAM" id="SSF50630">
    <property type="entry name" value="Acid proteases"/>
    <property type="match status" value="1"/>
</dbReference>
<evidence type="ECO:0000256" key="1">
    <source>
        <dbReference type="SAM" id="Phobius"/>
    </source>
</evidence>
<evidence type="ECO:0000313" key="3">
    <source>
        <dbReference type="Proteomes" id="UP001157134"/>
    </source>
</evidence>
<keyword evidence="1" id="KW-0472">Membrane</keyword>
<keyword evidence="1" id="KW-1133">Transmembrane helix</keyword>